<dbReference type="SMART" id="SM00859">
    <property type="entry name" value="Semialdhyde_dh"/>
    <property type="match status" value="1"/>
</dbReference>
<comment type="subcellular location">
    <subcellularLocation>
        <location evidence="7">Cytoplasm</location>
    </subcellularLocation>
</comment>
<keyword evidence="2 7" id="KW-0055">Arginine biosynthesis</keyword>
<dbReference type="HAMAP" id="MF_00150">
    <property type="entry name" value="ArgC_type1"/>
    <property type="match status" value="1"/>
</dbReference>
<dbReference type="InterPro" id="IPR058924">
    <property type="entry name" value="AGPR_dimerisation_dom"/>
</dbReference>
<dbReference type="GO" id="GO:0006526">
    <property type="term" value="P:L-arginine biosynthetic process"/>
    <property type="evidence" value="ECO:0007669"/>
    <property type="project" value="UniProtKB-UniRule"/>
</dbReference>
<dbReference type="AlphaFoldDB" id="A0AAW6TUV2"/>
<comment type="catalytic activity">
    <reaction evidence="6 7">
        <text>N-acetyl-L-glutamate 5-semialdehyde + phosphate + NADP(+) = N-acetyl-L-glutamyl 5-phosphate + NADPH + H(+)</text>
        <dbReference type="Rhea" id="RHEA:21588"/>
        <dbReference type="ChEBI" id="CHEBI:15378"/>
        <dbReference type="ChEBI" id="CHEBI:29123"/>
        <dbReference type="ChEBI" id="CHEBI:43474"/>
        <dbReference type="ChEBI" id="CHEBI:57783"/>
        <dbReference type="ChEBI" id="CHEBI:57936"/>
        <dbReference type="ChEBI" id="CHEBI:58349"/>
        <dbReference type="EC" id="1.2.1.38"/>
    </reaction>
</comment>
<evidence type="ECO:0000256" key="2">
    <source>
        <dbReference type="ARBA" id="ARBA00022571"/>
    </source>
</evidence>
<keyword evidence="5 7" id="KW-0560">Oxidoreductase</keyword>
<evidence type="ECO:0000313" key="11">
    <source>
        <dbReference type="Proteomes" id="UP001431776"/>
    </source>
</evidence>
<evidence type="ECO:0000256" key="6">
    <source>
        <dbReference type="ARBA" id="ARBA00050557"/>
    </source>
</evidence>
<dbReference type="InterPro" id="IPR050085">
    <property type="entry name" value="AGPR"/>
</dbReference>
<evidence type="ECO:0000256" key="7">
    <source>
        <dbReference type="HAMAP-Rule" id="MF_00150"/>
    </source>
</evidence>
<evidence type="ECO:0000256" key="1">
    <source>
        <dbReference type="ARBA" id="ARBA00004862"/>
    </source>
</evidence>
<evidence type="ECO:0000256" key="3">
    <source>
        <dbReference type="ARBA" id="ARBA00022605"/>
    </source>
</evidence>
<evidence type="ECO:0000259" key="9">
    <source>
        <dbReference type="SMART" id="SM00859"/>
    </source>
</evidence>
<organism evidence="10 11">
    <name type="scientific">Anaerobaca lacustris</name>
    <dbReference type="NCBI Taxonomy" id="3044600"/>
    <lineage>
        <taxon>Bacteria</taxon>
        <taxon>Pseudomonadati</taxon>
        <taxon>Planctomycetota</taxon>
        <taxon>Phycisphaerae</taxon>
        <taxon>Sedimentisphaerales</taxon>
        <taxon>Anaerobacaceae</taxon>
        <taxon>Anaerobaca</taxon>
    </lineage>
</organism>
<keyword evidence="4 7" id="KW-0521">NADP</keyword>
<dbReference type="GO" id="GO:0005737">
    <property type="term" value="C:cytoplasm"/>
    <property type="evidence" value="ECO:0007669"/>
    <property type="project" value="UniProtKB-SubCell"/>
</dbReference>
<dbReference type="Gene3D" id="3.30.360.10">
    <property type="entry name" value="Dihydrodipicolinate Reductase, domain 2"/>
    <property type="match status" value="1"/>
</dbReference>
<dbReference type="GO" id="GO:0051287">
    <property type="term" value="F:NAD binding"/>
    <property type="evidence" value="ECO:0007669"/>
    <property type="project" value="InterPro"/>
</dbReference>
<dbReference type="CDD" id="cd17895">
    <property type="entry name" value="AGPR_1_N"/>
    <property type="match status" value="1"/>
</dbReference>
<dbReference type="InterPro" id="IPR000534">
    <property type="entry name" value="Semialdehyde_DH_NAD-bd"/>
</dbReference>
<dbReference type="RefSeq" id="WP_349243652.1">
    <property type="nucleotide sequence ID" value="NZ_JASCXX010000004.1"/>
</dbReference>
<dbReference type="PROSITE" id="PS01224">
    <property type="entry name" value="ARGC"/>
    <property type="match status" value="1"/>
</dbReference>
<comment type="function">
    <text evidence="7">Catalyzes the NADPH-dependent reduction of N-acetyl-5-glutamyl phosphate to yield N-acetyl-L-glutamate 5-semialdehyde.</text>
</comment>
<sequence>MIRVAIIGASGYTGAESIRILFRHSQAELTYLTALPEECGPVEEVFPEFRGRCGLAIEPLDLDKLSRLADVALCCLPHKVSMGFVPKLLDAGVKVIDFSADYRIKDVGVYEKYYQKHTDIGNLAKAVYGLPELFREQIKGTNLIANPGCFPTGAVLAMAPLLKEGLIETDSVIVSSVTGASGAGKNPSSKFHFPNMNENLFPYGIGVHRHMPEMEQIAGEVAGTGVQILFQPHVGPFDRGILSSVYCRPAKGLTNEQLQPLYNEFYKAEPFVRVCKTAPAVKDVAGTNYCHVFPALVKGQLALFSAIDNLVKGASGQAIQNMNILFGVDEIMGLK</sequence>
<proteinExistence type="inferred from homology"/>
<reference evidence="10" key="1">
    <citation type="submission" date="2023-05" db="EMBL/GenBank/DDBJ databases">
        <title>Anaerotaeda fermentans gen. nov., sp. nov., a novel anaerobic planctomycete of the new family within the order Sedimentisphaerales isolated from Taman Peninsula, Russia.</title>
        <authorList>
            <person name="Khomyakova M.A."/>
            <person name="Merkel A.Y."/>
            <person name="Slobodkin A.I."/>
        </authorList>
    </citation>
    <scope>NUCLEOTIDE SEQUENCE</scope>
    <source>
        <strain evidence="10">M17dextr</strain>
    </source>
</reference>
<gene>
    <name evidence="7 10" type="primary">argC</name>
    <name evidence="10" type="ORF">QJ522_04235</name>
</gene>
<dbReference type="CDD" id="cd23934">
    <property type="entry name" value="AGPR_1_C"/>
    <property type="match status" value="1"/>
</dbReference>
<name>A0AAW6TUV2_9BACT</name>
<feature type="active site" evidence="7 8">
    <location>
        <position position="149"/>
    </location>
</feature>
<accession>A0AAW6TUV2</accession>
<comment type="similarity">
    <text evidence="7">Belongs to the NAGSA dehydrogenase family. Type 1 subfamily.</text>
</comment>
<dbReference type="PANTHER" id="PTHR32338">
    <property type="entry name" value="N-ACETYL-GAMMA-GLUTAMYL-PHOSPHATE REDUCTASE, CHLOROPLASTIC-RELATED-RELATED"/>
    <property type="match status" value="1"/>
</dbReference>
<dbReference type="Pfam" id="PF22698">
    <property type="entry name" value="Semialdhyde_dhC_1"/>
    <property type="match status" value="1"/>
</dbReference>
<dbReference type="Proteomes" id="UP001431776">
    <property type="component" value="Unassembled WGS sequence"/>
</dbReference>
<dbReference type="EMBL" id="JASCXX010000004">
    <property type="protein sequence ID" value="MDI6448242.1"/>
    <property type="molecule type" value="Genomic_DNA"/>
</dbReference>
<evidence type="ECO:0000313" key="10">
    <source>
        <dbReference type="EMBL" id="MDI6448242.1"/>
    </source>
</evidence>
<comment type="caution">
    <text evidence="10">The sequence shown here is derived from an EMBL/GenBank/DDBJ whole genome shotgun (WGS) entry which is preliminary data.</text>
</comment>
<keyword evidence="7" id="KW-0963">Cytoplasm</keyword>
<dbReference type="EC" id="1.2.1.38" evidence="7"/>
<dbReference type="Gene3D" id="3.40.50.720">
    <property type="entry name" value="NAD(P)-binding Rossmann-like Domain"/>
    <property type="match status" value="1"/>
</dbReference>
<dbReference type="PANTHER" id="PTHR32338:SF10">
    <property type="entry name" value="N-ACETYL-GAMMA-GLUTAMYL-PHOSPHATE REDUCTASE, CHLOROPLASTIC-RELATED"/>
    <property type="match status" value="1"/>
</dbReference>
<dbReference type="FunFam" id="3.30.360.10:FF:000014">
    <property type="entry name" value="N-acetyl-gamma-glutamyl-phosphate reductase"/>
    <property type="match status" value="1"/>
</dbReference>
<dbReference type="InterPro" id="IPR023013">
    <property type="entry name" value="AGPR_AS"/>
</dbReference>
<dbReference type="GO" id="GO:0070401">
    <property type="term" value="F:NADP+ binding"/>
    <property type="evidence" value="ECO:0007669"/>
    <property type="project" value="InterPro"/>
</dbReference>
<keyword evidence="11" id="KW-1185">Reference proteome</keyword>
<evidence type="ECO:0000256" key="8">
    <source>
        <dbReference type="PROSITE-ProRule" id="PRU10010"/>
    </source>
</evidence>
<keyword evidence="3 7" id="KW-0028">Amino-acid biosynthesis</keyword>
<dbReference type="GO" id="GO:0003942">
    <property type="term" value="F:N-acetyl-gamma-glutamyl-phosphate reductase activity"/>
    <property type="evidence" value="ECO:0007669"/>
    <property type="project" value="UniProtKB-UniRule"/>
</dbReference>
<dbReference type="InterPro" id="IPR000706">
    <property type="entry name" value="AGPR_type-1"/>
</dbReference>
<comment type="pathway">
    <text evidence="1 7">Amino-acid biosynthesis; L-arginine biosynthesis; N(2)-acetyl-L-ornithine from L-glutamate: step 3/4.</text>
</comment>
<dbReference type="NCBIfam" id="TIGR01850">
    <property type="entry name" value="argC"/>
    <property type="match status" value="1"/>
</dbReference>
<feature type="domain" description="Semialdehyde dehydrogenase NAD-binding" evidence="9">
    <location>
        <begin position="3"/>
        <end position="141"/>
    </location>
</feature>
<dbReference type="SUPFAM" id="SSF51735">
    <property type="entry name" value="NAD(P)-binding Rossmann-fold domains"/>
    <property type="match status" value="1"/>
</dbReference>
<dbReference type="Pfam" id="PF01118">
    <property type="entry name" value="Semialdhyde_dh"/>
    <property type="match status" value="1"/>
</dbReference>
<dbReference type="SUPFAM" id="SSF55347">
    <property type="entry name" value="Glyceraldehyde-3-phosphate dehydrogenase-like, C-terminal domain"/>
    <property type="match status" value="1"/>
</dbReference>
<dbReference type="InterPro" id="IPR036291">
    <property type="entry name" value="NAD(P)-bd_dom_sf"/>
</dbReference>
<protein>
    <recommendedName>
        <fullName evidence="7">N-acetyl-gamma-glutamyl-phosphate reductase</fullName>
        <shortName evidence="7">AGPR</shortName>
        <ecNumber evidence="7">1.2.1.38</ecNumber>
    </recommendedName>
    <alternativeName>
        <fullName evidence="7">N-acetyl-glutamate semialdehyde dehydrogenase</fullName>
        <shortName evidence="7">NAGSA dehydrogenase</shortName>
    </alternativeName>
</protein>
<evidence type="ECO:0000256" key="5">
    <source>
        <dbReference type="ARBA" id="ARBA00023002"/>
    </source>
</evidence>
<evidence type="ECO:0000256" key="4">
    <source>
        <dbReference type="ARBA" id="ARBA00022857"/>
    </source>
</evidence>